<organism evidence="1 2">
    <name type="scientific">Dreissena polymorpha</name>
    <name type="common">Zebra mussel</name>
    <name type="synonym">Mytilus polymorpha</name>
    <dbReference type="NCBI Taxonomy" id="45954"/>
    <lineage>
        <taxon>Eukaryota</taxon>
        <taxon>Metazoa</taxon>
        <taxon>Spiralia</taxon>
        <taxon>Lophotrochozoa</taxon>
        <taxon>Mollusca</taxon>
        <taxon>Bivalvia</taxon>
        <taxon>Autobranchia</taxon>
        <taxon>Heteroconchia</taxon>
        <taxon>Euheterodonta</taxon>
        <taxon>Imparidentia</taxon>
        <taxon>Neoheterodontei</taxon>
        <taxon>Myida</taxon>
        <taxon>Dreissenoidea</taxon>
        <taxon>Dreissenidae</taxon>
        <taxon>Dreissena</taxon>
    </lineage>
</organism>
<dbReference type="AlphaFoldDB" id="A0A9D4HLI8"/>
<keyword evidence="2" id="KW-1185">Reference proteome</keyword>
<protein>
    <submittedName>
        <fullName evidence="1">Uncharacterized protein</fullName>
    </submittedName>
</protein>
<name>A0A9D4HLI8_DREPO</name>
<gene>
    <name evidence="1" type="ORF">DPMN_050684</name>
</gene>
<dbReference type="EMBL" id="JAIWYP010000012">
    <property type="protein sequence ID" value="KAH3724857.1"/>
    <property type="molecule type" value="Genomic_DNA"/>
</dbReference>
<reference evidence="1" key="2">
    <citation type="submission" date="2020-11" db="EMBL/GenBank/DDBJ databases">
        <authorList>
            <person name="McCartney M.A."/>
            <person name="Auch B."/>
            <person name="Kono T."/>
            <person name="Mallez S."/>
            <person name="Becker A."/>
            <person name="Gohl D.M."/>
            <person name="Silverstein K.A.T."/>
            <person name="Koren S."/>
            <person name="Bechman K.B."/>
            <person name="Herman A."/>
            <person name="Abrahante J.E."/>
            <person name="Garbe J."/>
        </authorList>
    </citation>
    <scope>NUCLEOTIDE SEQUENCE</scope>
    <source>
        <strain evidence="1">Duluth1</strain>
        <tissue evidence="1">Whole animal</tissue>
    </source>
</reference>
<evidence type="ECO:0000313" key="1">
    <source>
        <dbReference type="EMBL" id="KAH3724857.1"/>
    </source>
</evidence>
<reference evidence="1" key="1">
    <citation type="journal article" date="2019" name="bioRxiv">
        <title>The Genome of the Zebra Mussel, Dreissena polymorpha: A Resource for Invasive Species Research.</title>
        <authorList>
            <person name="McCartney M.A."/>
            <person name="Auch B."/>
            <person name="Kono T."/>
            <person name="Mallez S."/>
            <person name="Zhang Y."/>
            <person name="Obille A."/>
            <person name="Becker A."/>
            <person name="Abrahante J.E."/>
            <person name="Garbe J."/>
            <person name="Badalamenti J.P."/>
            <person name="Herman A."/>
            <person name="Mangelson H."/>
            <person name="Liachko I."/>
            <person name="Sullivan S."/>
            <person name="Sone E.D."/>
            <person name="Koren S."/>
            <person name="Silverstein K.A.T."/>
            <person name="Beckman K.B."/>
            <person name="Gohl D.M."/>
        </authorList>
    </citation>
    <scope>NUCLEOTIDE SEQUENCE</scope>
    <source>
        <strain evidence="1">Duluth1</strain>
        <tissue evidence="1">Whole animal</tissue>
    </source>
</reference>
<evidence type="ECO:0000313" key="2">
    <source>
        <dbReference type="Proteomes" id="UP000828390"/>
    </source>
</evidence>
<proteinExistence type="predicted"/>
<accession>A0A9D4HLI8</accession>
<sequence>MENLGGTDLRMYEQFPQEVLAKRRKLGTKLKAARDEGKKAWIVYDTLYVNGRPVRD</sequence>
<comment type="caution">
    <text evidence="1">The sequence shown here is derived from an EMBL/GenBank/DDBJ whole genome shotgun (WGS) entry which is preliminary data.</text>
</comment>
<dbReference type="Proteomes" id="UP000828390">
    <property type="component" value="Unassembled WGS sequence"/>
</dbReference>